<evidence type="ECO:0000313" key="2">
    <source>
        <dbReference type="Proteomes" id="UP000246744"/>
    </source>
</evidence>
<evidence type="ECO:0008006" key="3">
    <source>
        <dbReference type="Google" id="ProtNLM"/>
    </source>
</evidence>
<dbReference type="OrthoDB" id="6636872at2"/>
<keyword evidence="2" id="KW-1185">Reference proteome</keyword>
<name>A0A317Q642_9ENTR</name>
<proteinExistence type="predicted"/>
<sequence length="138" mass="15890">MNRNEALSFLRNHQPMPDDCDLTQELIDKYDEVRKFFIANPDKEVISLFLTSYGNGDGWGVYQLVEDVFYKCHFDDVVLEIKKILENPSIADSVRYWVTQVSAAFSDSKLKKGLEISLNSENEDIRDAAQLSLDMMDN</sequence>
<dbReference type="EMBL" id="QGTS01000002">
    <property type="protein sequence ID" value="PWW11689.1"/>
    <property type="molecule type" value="Genomic_DNA"/>
</dbReference>
<gene>
    <name evidence="1" type="ORF">DES37_102299</name>
</gene>
<comment type="caution">
    <text evidence="1">The sequence shown here is derived from an EMBL/GenBank/DDBJ whole genome shotgun (WGS) entry which is preliminary data.</text>
</comment>
<accession>A0A317Q642</accession>
<evidence type="ECO:0000313" key="1">
    <source>
        <dbReference type="EMBL" id="PWW11689.1"/>
    </source>
</evidence>
<dbReference type="RefSeq" id="WP_146211488.1">
    <property type="nucleotide sequence ID" value="NZ_QGTS01000002.1"/>
</dbReference>
<dbReference type="Proteomes" id="UP000246744">
    <property type="component" value="Unassembled WGS sequence"/>
</dbReference>
<organism evidence="1 2">
    <name type="scientific">Mangrovibacter plantisponsor</name>
    <dbReference type="NCBI Taxonomy" id="451513"/>
    <lineage>
        <taxon>Bacteria</taxon>
        <taxon>Pseudomonadati</taxon>
        <taxon>Pseudomonadota</taxon>
        <taxon>Gammaproteobacteria</taxon>
        <taxon>Enterobacterales</taxon>
        <taxon>Enterobacteriaceae</taxon>
        <taxon>Mangrovibacter</taxon>
    </lineage>
</organism>
<protein>
    <recommendedName>
        <fullName evidence="3">HEAT repeat domain-containing protein</fullName>
    </recommendedName>
</protein>
<reference evidence="1 2" key="1">
    <citation type="submission" date="2018-05" db="EMBL/GenBank/DDBJ databases">
        <title>Genomic Encyclopedia of Type Strains, Phase IV (KMG-IV): sequencing the most valuable type-strain genomes for metagenomic binning, comparative biology and taxonomic classification.</title>
        <authorList>
            <person name="Goeker M."/>
        </authorList>
    </citation>
    <scope>NUCLEOTIDE SEQUENCE [LARGE SCALE GENOMIC DNA]</scope>
    <source>
        <strain evidence="1 2">DSM 19579</strain>
    </source>
</reference>
<dbReference type="AlphaFoldDB" id="A0A317Q642"/>